<dbReference type="EMBL" id="OGUS01000132">
    <property type="protein sequence ID" value="SPC17968.1"/>
    <property type="molecule type" value="Genomic_DNA"/>
</dbReference>
<evidence type="ECO:0000313" key="4">
    <source>
        <dbReference type="Proteomes" id="UP000256862"/>
    </source>
</evidence>
<dbReference type="Proteomes" id="UP000256862">
    <property type="component" value="Plasmid CO2235_mp"/>
</dbReference>
<dbReference type="EMBL" id="OGUS01000004">
    <property type="protein sequence ID" value="SPC05204.1"/>
    <property type="molecule type" value="Genomic_DNA"/>
</dbReference>
<organism evidence="2 4">
    <name type="scientific">Cupriavidus oxalaticus</name>
    <dbReference type="NCBI Taxonomy" id="96344"/>
    <lineage>
        <taxon>Bacteria</taxon>
        <taxon>Pseudomonadati</taxon>
        <taxon>Pseudomonadota</taxon>
        <taxon>Betaproteobacteria</taxon>
        <taxon>Burkholderiales</taxon>
        <taxon>Burkholderiaceae</taxon>
        <taxon>Cupriavidus</taxon>
    </lineage>
</organism>
<comment type="caution">
    <text evidence="2">The sequence shown here is derived from an EMBL/GenBank/DDBJ whole genome shotgun (WGS) entry which is preliminary data.</text>
</comment>
<evidence type="ECO:0000313" key="3">
    <source>
        <dbReference type="EMBL" id="SPC17968.1"/>
    </source>
</evidence>
<dbReference type="AlphaFoldDB" id="A0A375FIZ7"/>
<reference evidence="4" key="1">
    <citation type="submission" date="2018-01" db="EMBL/GenBank/DDBJ databases">
        <authorList>
            <person name="Gaut B.S."/>
            <person name="Morton B.R."/>
            <person name="Clegg M.T."/>
            <person name="Duvall M.R."/>
        </authorList>
    </citation>
    <scope>NUCLEOTIDE SEQUENCE [LARGE SCALE GENOMIC DNA]</scope>
</reference>
<proteinExistence type="predicted"/>
<evidence type="ECO:0000256" key="1">
    <source>
        <dbReference type="SAM" id="MobiDB-lite"/>
    </source>
</evidence>
<evidence type="ECO:0000313" key="2">
    <source>
        <dbReference type="EMBL" id="SPC05204.1"/>
    </source>
</evidence>
<sequence length="229" mass="25769">MGGDAMRLCRSRRWRQGRRARTDRTLPRPLGALQGAEEGGHRPPSQDVDRQDPEVPPQATSKLRRSPARPRTGVSSLVNVFRWPAGPALHIRDIRERPVVAEQKTRVRHRIGSEDRLIDRLGDILREMRDWRGATARQARHLSRRHGIGYQAALLLLYRAEMHSACPRRMVICLAAAVELGIDLSGFPPGCGIEEAELSSELRVMYWATLRRGAGRKWSQWPGDGAGQA</sequence>
<feature type="compositionally biased region" description="Basic residues" evidence="1">
    <location>
        <begin position="9"/>
        <end position="19"/>
    </location>
</feature>
<protein>
    <submittedName>
        <fullName evidence="2">Uncharacterized protein</fullName>
    </submittedName>
</protein>
<feature type="region of interest" description="Disordered" evidence="1">
    <location>
        <begin position="1"/>
        <end position="71"/>
    </location>
</feature>
<name>A0A375FIZ7_9BURK</name>
<accession>A0A375FIZ7</accession>
<reference evidence="2" key="2">
    <citation type="submission" date="2018-01" db="EMBL/GenBank/DDBJ databases">
        <authorList>
            <person name="Clerissi C."/>
        </authorList>
    </citation>
    <scope>NUCLEOTIDE SEQUENCE</scope>
    <source>
        <strain evidence="2">Cupriavidus oxalaticus LMG 2235</strain>
    </source>
</reference>
<gene>
    <name evidence="3" type="ORF">CO2235_MP10273</name>
    <name evidence="2" type="ORF">CO2235_U1010158</name>
</gene>